<gene>
    <name evidence="1" type="ORF">SAMN05444358_101133</name>
</gene>
<dbReference type="AlphaFoldDB" id="A0A1H2RGF5"/>
<dbReference type="OrthoDB" id="7817244at2"/>
<evidence type="ECO:0008006" key="3">
    <source>
        <dbReference type="Google" id="ProtNLM"/>
    </source>
</evidence>
<evidence type="ECO:0000313" key="1">
    <source>
        <dbReference type="EMBL" id="SDW17739.1"/>
    </source>
</evidence>
<sequence length="460" mass="50856">MSDPCEVPNAQRMAIMNLGSKFHMDRKWSREIGWAYEVYHQRAEAIHSATMSGKRPQPVTRDFLRSPHAKLVSAYKALGGSADPDQVRALSRQVDAWATDYPPIRWYPKTKPDRSSRPICVLPPALKAAQYLIREVINQQTAPNGSLFGIPGASRDDLARQLKQLQNSGYVYLAKTDVVDCYQSINPDALYSLPLPQEVTRRALDTRSLHFSVTHHPNNASQAKQDFGSSGSIYGTDHNVSGPKGLMQGSPASGVVLAHLLVGLSDSANARVMICFDNIVIAARTPAGTRAMADTLAVYLERCPAGPLAMCEPEFSDDTPMDFLGYRFDPSRDDIGIAEDALSRLEERLGIAEQVDMERLHALLETYEQSAADPTQITPANPLLDAPPVSAWRVLRDWRAGFPAARSDGPELSHYLRTSADATIDHPRISHLHENLFADPGTWENDAIRAILKRHCDERG</sequence>
<organism evidence="1 2">
    <name type="scientific">Ruegeria halocynthiae</name>
    <dbReference type="NCBI Taxonomy" id="985054"/>
    <lineage>
        <taxon>Bacteria</taxon>
        <taxon>Pseudomonadati</taxon>
        <taxon>Pseudomonadota</taxon>
        <taxon>Alphaproteobacteria</taxon>
        <taxon>Rhodobacterales</taxon>
        <taxon>Roseobacteraceae</taxon>
        <taxon>Ruegeria</taxon>
    </lineage>
</organism>
<reference evidence="2" key="1">
    <citation type="submission" date="2016-10" db="EMBL/GenBank/DDBJ databases">
        <authorList>
            <person name="Varghese N."/>
            <person name="Submissions S."/>
        </authorList>
    </citation>
    <scope>NUCLEOTIDE SEQUENCE [LARGE SCALE GENOMIC DNA]</scope>
    <source>
        <strain evidence="2">DSM 27839</strain>
    </source>
</reference>
<name>A0A1H2RGF5_9RHOB</name>
<accession>A0A1H2RGF5</accession>
<protein>
    <recommendedName>
        <fullName evidence="3">Reverse transcriptase (RNA-dependent DNA polymerase)</fullName>
    </recommendedName>
</protein>
<dbReference type="EMBL" id="FNNP01000001">
    <property type="protein sequence ID" value="SDW17739.1"/>
    <property type="molecule type" value="Genomic_DNA"/>
</dbReference>
<dbReference type="RefSeq" id="WP_074733631.1">
    <property type="nucleotide sequence ID" value="NZ_FNNP01000001.1"/>
</dbReference>
<dbReference type="STRING" id="985054.SAMN05444358_101133"/>
<dbReference type="Proteomes" id="UP000183400">
    <property type="component" value="Unassembled WGS sequence"/>
</dbReference>
<evidence type="ECO:0000313" key="2">
    <source>
        <dbReference type="Proteomes" id="UP000183400"/>
    </source>
</evidence>
<keyword evidence="2" id="KW-1185">Reference proteome</keyword>
<proteinExistence type="predicted"/>